<reference evidence="1 2" key="1">
    <citation type="submission" date="2016-10" db="EMBL/GenBank/DDBJ databases">
        <authorList>
            <person name="de Groot N.N."/>
        </authorList>
    </citation>
    <scope>NUCLEOTIDE SEQUENCE [LARGE SCALE GENOMIC DNA]</scope>
    <source>
        <strain evidence="1 2">DSM 46701</strain>
    </source>
</reference>
<evidence type="ECO:0000313" key="1">
    <source>
        <dbReference type="EMBL" id="SEM90293.1"/>
    </source>
</evidence>
<dbReference type="OrthoDB" id="2381339at2"/>
<evidence type="ECO:0000313" key="2">
    <source>
        <dbReference type="Proteomes" id="UP000199695"/>
    </source>
</evidence>
<sequence>MSYCCGASKIGMVGTLRQQSIVVHHVPMLYCPVCHDIEVHPAVKEEFELVVEYAKEDRVKETTLREVVNPDMVAEWKEFCVSFQEDGDLEAILREQIDHSLDLLRISKILSNDEWGEELKVRLKVLTERLKKVEQQKESSK</sequence>
<dbReference type="Proteomes" id="UP000199695">
    <property type="component" value="Unassembled WGS sequence"/>
</dbReference>
<dbReference type="RefSeq" id="WP_089965604.1">
    <property type="nucleotide sequence ID" value="NZ_FOCQ01000003.1"/>
</dbReference>
<name>A0A1H8C5D9_9BACL</name>
<dbReference type="STRING" id="1173111.SAMN05444955_10383"/>
<organism evidence="1 2">
    <name type="scientific">Lihuaxuella thermophila</name>
    <dbReference type="NCBI Taxonomy" id="1173111"/>
    <lineage>
        <taxon>Bacteria</taxon>
        <taxon>Bacillati</taxon>
        <taxon>Bacillota</taxon>
        <taxon>Bacilli</taxon>
        <taxon>Bacillales</taxon>
        <taxon>Thermoactinomycetaceae</taxon>
        <taxon>Lihuaxuella</taxon>
    </lineage>
</organism>
<dbReference type="EMBL" id="FOCQ01000003">
    <property type="protein sequence ID" value="SEM90293.1"/>
    <property type="molecule type" value="Genomic_DNA"/>
</dbReference>
<keyword evidence="2" id="KW-1185">Reference proteome</keyword>
<proteinExistence type="predicted"/>
<accession>A0A1H8C5D9</accession>
<gene>
    <name evidence="1" type="ORF">SAMN05444955_10383</name>
</gene>
<dbReference type="AlphaFoldDB" id="A0A1H8C5D9"/>
<protein>
    <submittedName>
        <fullName evidence="1">YgiT-type zinc finger domain-containing protein</fullName>
    </submittedName>
</protein>